<proteinExistence type="predicted"/>
<sequence>MTDPSETEPPARYRPRPLAGAVAALAPEAPDQQGEGRRNRMDAMQYQTMAAGQEARRTVRRTAIKFAQRRREGAAFGWRSDCGDVIGTAPLDRDPALMRCIDCAR</sequence>
<gene>
    <name evidence="1" type="ORF">HUK65_14135</name>
</gene>
<organism evidence="1 2">
    <name type="scientific">Rhabdonatronobacter sediminivivens</name>
    <dbReference type="NCBI Taxonomy" id="2743469"/>
    <lineage>
        <taxon>Bacteria</taxon>
        <taxon>Pseudomonadati</taxon>
        <taxon>Pseudomonadota</taxon>
        <taxon>Alphaproteobacteria</taxon>
        <taxon>Rhodobacterales</taxon>
        <taxon>Paracoccaceae</taxon>
        <taxon>Rhabdonatronobacter</taxon>
    </lineage>
</organism>
<keyword evidence="2" id="KW-1185">Reference proteome</keyword>
<protein>
    <submittedName>
        <fullName evidence="1">TraR/DksA family transcriptional regulator</fullName>
    </submittedName>
</protein>
<dbReference type="AlphaFoldDB" id="A0A7Z0I232"/>
<reference evidence="1 2" key="1">
    <citation type="journal article" date="2000" name="Arch. Microbiol.">
        <title>Rhodobaca bogoriensis gen. nov. and sp. nov., an alkaliphilic purple nonsulfur bacterium from African Rift Valley soda lakes.</title>
        <authorList>
            <person name="Milford A.D."/>
            <person name="Achenbach L.A."/>
            <person name="Jung D.O."/>
            <person name="Madigan M.T."/>
        </authorList>
    </citation>
    <scope>NUCLEOTIDE SEQUENCE [LARGE SCALE GENOMIC DNA]</scope>
    <source>
        <strain evidence="1 2">2376</strain>
    </source>
</reference>
<comment type="caution">
    <text evidence="1">The sequence shown here is derived from an EMBL/GenBank/DDBJ whole genome shotgun (WGS) entry which is preliminary data.</text>
</comment>
<dbReference type="RefSeq" id="WP_179906925.1">
    <property type="nucleotide sequence ID" value="NZ_JACBXS010000033.1"/>
</dbReference>
<dbReference type="Proteomes" id="UP000529417">
    <property type="component" value="Unassembled WGS sequence"/>
</dbReference>
<dbReference type="EMBL" id="JACBXS010000033">
    <property type="protein sequence ID" value="NYS26129.1"/>
    <property type="molecule type" value="Genomic_DNA"/>
</dbReference>
<name>A0A7Z0I232_9RHOB</name>
<dbReference type="Gene3D" id="1.20.120.910">
    <property type="entry name" value="DksA, coiled-coil domain"/>
    <property type="match status" value="1"/>
</dbReference>
<evidence type="ECO:0000313" key="1">
    <source>
        <dbReference type="EMBL" id="NYS26129.1"/>
    </source>
</evidence>
<accession>A0A7Z0I232</accession>
<evidence type="ECO:0000313" key="2">
    <source>
        <dbReference type="Proteomes" id="UP000529417"/>
    </source>
</evidence>